<evidence type="ECO:0000313" key="5">
    <source>
        <dbReference type="Proteomes" id="UP000029228"/>
    </source>
</evidence>
<accession>A0A090S2P7</accession>
<comment type="caution">
    <text evidence="4">The sequence shown here is derived from an EMBL/GenBank/DDBJ whole genome shotgun (WGS) entry which is preliminary data.</text>
</comment>
<dbReference type="InterPro" id="IPR050498">
    <property type="entry name" value="Ycf3"/>
</dbReference>
<gene>
    <name evidence="4" type="ORF">JCM19235_338</name>
</gene>
<keyword evidence="5" id="KW-1185">Reference proteome</keyword>
<dbReference type="InterPro" id="IPR011990">
    <property type="entry name" value="TPR-like_helical_dom_sf"/>
</dbReference>
<dbReference type="Proteomes" id="UP000029228">
    <property type="component" value="Unassembled WGS sequence"/>
</dbReference>
<dbReference type="PANTHER" id="PTHR44858:SF1">
    <property type="entry name" value="UDP-N-ACETYLGLUCOSAMINE--PEPTIDE N-ACETYLGLUCOSAMINYLTRANSFERASE SPINDLY-RELATED"/>
    <property type="match status" value="1"/>
</dbReference>
<dbReference type="SMART" id="SM00028">
    <property type="entry name" value="TPR"/>
    <property type="match status" value="3"/>
</dbReference>
<dbReference type="STRING" id="990268.JCM19235_338"/>
<dbReference type="SUPFAM" id="SSF48452">
    <property type="entry name" value="TPR-like"/>
    <property type="match status" value="1"/>
</dbReference>
<dbReference type="Pfam" id="PF13432">
    <property type="entry name" value="TPR_16"/>
    <property type="match status" value="1"/>
</dbReference>
<dbReference type="Pfam" id="PF13181">
    <property type="entry name" value="TPR_8"/>
    <property type="match status" value="1"/>
</dbReference>
<reference evidence="4 5" key="1">
    <citation type="submission" date="2014-09" db="EMBL/GenBank/DDBJ databases">
        <title>Vibrio maritimus JCM 19235. (C45) whole genome shotgun sequence.</title>
        <authorList>
            <person name="Sawabe T."/>
            <person name="Meirelles P."/>
            <person name="Nakanishi M."/>
            <person name="Sayaka M."/>
            <person name="Hattori M."/>
            <person name="Ohkuma M."/>
        </authorList>
    </citation>
    <scope>NUCLEOTIDE SEQUENCE [LARGE SCALE GENOMIC DNA]</scope>
    <source>
        <strain evidence="5">JCM19235</strain>
    </source>
</reference>
<feature type="signal peptide" evidence="3">
    <location>
        <begin position="1"/>
        <end position="22"/>
    </location>
</feature>
<dbReference type="AlphaFoldDB" id="A0A090S2P7"/>
<feature type="chain" id="PRO_5001862914" evidence="3">
    <location>
        <begin position="23"/>
        <end position="239"/>
    </location>
</feature>
<dbReference type="InterPro" id="IPR019734">
    <property type="entry name" value="TPR_rpt"/>
</dbReference>
<proteinExistence type="predicted"/>
<evidence type="ECO:0000256" key="3">
    <source>
        <dbReference type="SAM" id="SignalP"/>
    </source>
</evidence>
<sequence>MKANLWAILLICLFLVNGCATTPTTAKSDPVENMHKVNNFDGLIDYYQKKVEQNPDDLASYEQIALAYFKKNDLESAEFYSDYLLERGYQSQELLFVRGKIYASDEEPANAIAFFYQSIASGNNSGDVFNALGVEYSKLNQFSEAIDAFNTARLRGFDELTVKNNLAVIYIAQGNNQKAISVLTALLEEVPENKKVRSNLAIALLRAGDMTSAKSLLKDDFSSRELVLVSQQIQSGESQ</sequence>
<evidence type="ECO:0000313" key="4">
    <source>
        <dbReference type="EMBL" id="GAL21063.1"/>
    </source>
</evidence>
<name>A0A090S2P7_9VIBR</name>
<keyword evidence="2" id="KW-0802">TPR repeat</keyword>
<organism evidence="4 5">
    <name type="scientific">Vibrio maritimus</name>
    <dbReference type="NCBI Taxonomy" id="990268"/>
    <lineage>
        <taxon>Bacteria</taxon>
        <taxon>Pseudomonadati</taxon>
        <taxon>Pseudomonadota</taxon>
        <taxon>Gammaproteobacteria</taxon>
        <taxon>Vibrionales</taxon>
        <taxon>Vibrionaceae</taxon>
        <taxon>Vibrio</taxon>
    </lineage>
</organism>
<evidence type="ECO:0000256" key="1">
    <source>
        <dbReference type="ARBA" id="ARBA00022737"/>
    </source>
</evidence>
<dbReference type="EMBL" id="BBMR01000007">
    <property type="protein sequence ID" value="GAL21063.1"/>
    <property type="molecule type" value="Genomic_DNA"/>
</dbReference>
<dbReference type="OrthoDB" id="6260771at2"/>
<dbReference type="PANTHER" id="PTHR44858">
    <property type="entry name" value="TETRATRICOPEPTIDE REPEAT PROTEIN 6"/>
    <property type="match status" value="1"/>
</dbReference>
<keyword evidence="1" id="KW-0677">Repeat</keyword>
<dbReference type="Gene3D" id="1.25.40.10">
    <property type="entry name" value="Tetratricopeptide repeat domain"/>
    <property type="match status" value="1"/>
</dbReference>
<evidence type="ECO:0000256" key="2">
    <source>
        <dbReference type="ARBA" id="ARBA00022803"/>
    </source>
</evidence>
<keyword evidence="3" id="KW-0732">Signal</keyword>
<protein>
    <submittedName>
        <fullName evidence="4">Flp pilus assembly protein TadD</fullName>
    </submittedName>
</protein>
<dbReference type="Pfam" id="PF14559">
    <property type="entry name" value="TPR_19"/>
    <property type="match status" value="1"/>
</dbReference>